<sequence length="128" mass="15007">MRWIVRPEDLERINKEYGNEKSIVGLAEKKYTRYSIPKLYAVLLDKKEIRLIQLDLNLQKKNIDVISLKGIEELEVKGSISKTVIIKTIDKTYRLIFRDKTAAKSIKSQQTAILAKLEELKYSFEYKN</sequence>
<comment type="caution">
    <text evidence="1">The sequence shown here is derived from an EMBL/GenBank/DDBJ whole genome shotgun (WGS) entry which is preliminary data.</text>
</comment>
<keyword evidence="2" id="KW-1185">Reference proteome</keyword>
<dbReference type="EMBL" id="BAAAXQ010000014">
    <property type="protein sequence ID" value="GAA3011782.1"/>
    <property type="molecule type" value="Genomic_DNA"/>
</dbReference>
<organism evidence="1 2">
    <name type="scientific">Tetragenococcus solitarius</name>
    <dbReference type="NCBI Taxonomy" id="71453"/>
    <lineage>
        <taxon>Bacteria</taxon>
        <taxon>Bacillati</taxon>
        <taxon>Bacillota</taxon>
        <taxon>Bacilli</taxon>
        <taxon>Lactobacillales</taxon>
        <taxon>Enterococcaceae</taxon>
        <taxon>Tetragenococcus</taxon>
    </lineage>
</organism>
<accession>A0ABP6KND9</accession>
<evidence type="ECO:0000313" key="2">
    <source>
        <dbReference type="Proteomes" id="UP001501577"/>
    </source>
</evidence>
<proteinExistence type="predicted"/>
<gene>
    <name evidence="1" type="ORF">GCM10019998_05050</name>
</gene>
<evidence type="ECO:0000313" key="1">
    <source>
        <dbReference type="EMBL" id="GAA3011782.1"/>
    </source>
</evidence>
<reference evidence="2" key="1">
    <citation type="journal article" date="2019" name="Int. J. Syst. Evol. Microbiol.">
        <title>The Global Catalogue of Microorganisms (GCM) 10K type strain sequencing project: providing services to taxonomists for standard genome sequencing and annotation.</title>
        <authorList>
            <consortium name="The Broad Institute Genomics Platform"/>
            <consortium name="The Broad Institute Genome Sequencing Center for Infectious Disease"/>
            <person name="Wu L."/>
            <person name="Ma J."/>
        </authorList>
    </citation>
    <scope>NUCLEOTIDE SEQUENCE [LARGE SCALE GENOMIC DNA]</scope>
    <source>
        <strain evidence="2">JCM 8736</strain>
    </source>
</reference>
<protein>
    <submittedName>
        <fullName evidence="1">Uncharacterized protein</fullName>
    </submittedName>
</protein>
<name>A0ABP6KND9_9ENTE</name>
<dbReference type="Proteomes" id="UP001501577">
    <property type="component" value="Unassembled WGS sequence"/>
</dbReference>
<dbReference type="RefSeq" id="WP_068707580.1">
    <property type="nucleotide sequence ID" value="NZ_BAAAXQ010000014.1"/>
</dbReference>